<dbReference type="SUPFAM" id="SSF55486">
    <property type="entry name" value="Metalloproteases ('zincins'), catalytic domain"/>
    <property type="match status" value="1"/>
</dbReference>
<organism evidence="2 3">
    <name type="scientific">Romeriopsis navalis LEGE 11480</name>
    <dbReference type="NCBI Taxonomy" id="2777977"/>
    <lineage>
        <taxon>Bacteria</taxon>
        <taxon>Bacillati</taxon>
        <taxon>Cyanobacteriota</taxon>
        <taxon>Cyanophyceae</taxon>
        <taxon>Leptolyngbyales</taxon>
        <taxon>Leptolyngbyaceae</taxon>
        <taxon>Romeriopsis</taxon>
        <taxon>Romeriopsis navalis</taxon>
    </lineage>
</organism>
<dbReference type="AlphaFoldDB" id="A0A928Z2I0"/>
<evidence type="ECO:0000313" key="2">
    <source>
        <dbReference type="EMBL" id="MBE9029072.1"/>
    </source>
</evidence>
<dbReference type="InterPro" id="IPR013517">
    <property type="entry name" value="FG-GAP"/>
</dbReference>
<protein>
    <submittedName>
        <fullName evidence="2">VCBS repeat-containing protein</fullName>
    </submittedName>
</protein>
<dbReference type="Proteomes" id="UP000625316">
    <property type="component" value="Unassembled WGS sequence"/>
</dbReference>
<comment type="caution">
    <text evidence="2">The sequence shown here is derived from an EMBL/GenBank/DDBJ whole genome shotgun (WGS) entry which is preliminary data.</text>
</comment>
<dbReference type="SUPFAM" id="SSF89260">
    <property type="entry name" value="Collagen-binding domain"/>
    <property type="match status" value="1"/>
</dbReference>
<dbReference type="RefSeq" id="WP_264323893.1">
    <property type="nucleotide sequence ID" value="NZ_JADEXQ010000011.1"/>
</dbReference>
<accession>A0A928Z2I0</accession>
<dbReference type="Pfam" id="PF13517">
    <property type="entry name" value="FG-GAP_3"/>
    <property type="match status" value="2"/>
</dbReference>
<gene>
    <name evidence="2" type="ORF">IQ266_04765</name>
</gene>
<evidence type="ECO:0000313" key="3">
    <source>
        <dbReference type="Proteomes" id="UP000625316"/>
    </source>
</evidence>
<keyword evidence="1" id="KW-0732">Signal</keyword>
<name>A0A928Z2I0_9CYAN</name>
<dbReference type="SUPFAM" id="SSF69318">
    <property type="entry name" value="Integrin alpha N-terminal domain"/>
    <property type="match status" value="1"/>
</dbReference>
<dbReference type="PANTHER" id="PTHR46580:SF2">
    <property type="entry name" value="MAM DOMAIN-CONTAINING PROTEIN"/>
    <property type="match status" value="1"/>
</dbReference>
<dbReference type="Gene3D" id="2.60.120.380">
    <property type="match status" value="1"/>
</dbReference>
<reference evidence="2" key="1">
    <citation type="submission" date="2020-10" db="EMBL/GenBank/DDBJ databases">
        <authorList>
            <person name="Castelo-Branco R."/>
            <person name="Eusebio N."/>
            <person name="Adriana R."/>
            <person name="Vieira A."/>
            <person name="Brugerolle De Fraissinette N."/>
            <person name="Rezende De Castro R."/>
            <person name="Schneider M.P."/>
            <person name="Vasconcelos V."/>
            <person name="Leao P.N."/>
        </authorList>
    </citation>
    <scope>NUCLEOTIDE SEQUENCE</scope>
    <source>
        <strain evidence="2">LEGE 11480</strain>
    </source>
</reference>
<dbReference type="PANTHER" id="PTHR46580">
    <property type="entry name" value="SENSOR KINASE-RELATED"/>
    <property type="match status" value="1"/>
</dbReference>
<dbReference type="EMBL" id="JADEXQ010000011">
    <property type="protein sequence ID" value="MBE9029072.1"/>
    <property type="molecule type" value="Genomic_DNA"/>
</dbReference>
<dbReference type="Gene3D" id="3.90.132.10">
    <property type="entry name" value="Leishmanolysin , domain 2"/>
    <property type="match status" value="1"/>
</dbReference>
<dbReference type="Gene3D" id="2.130.10.130">
    <property type="entry name" value="Integrin alpha, N-terminal"/>
    <property type="match status" value="1"/>
</dbReference>
<proteinExistence type="predicted"/>
<keyword evidence="3" id="KW-1185">Reference proteome</keyword>
<dbReference type="InterPro" id="IPR028994">
    <property type="entry name" value="Integrin_alpha_N"/>
</dbReference>
<sequence length="710" mass="76995">MHDDLSLEHGQTNTAAQALSTTQAIWHNSLTGDNIWSRMTQSGQVIESEALMRTDLSWKIAATGDFNQDGELDILWRHDGGSLFWWLLKSGKRIDSVELTSVQDQNWQVVGTGDSNRDGQLDILWRHEASGTNSWWIMPETQQRNGGKLAPAAKQKIQSVNDRNWIAAGTGDVNQDGHTDVLWYYRPTGLSLWWQMQQGSITGVSVLNDAIAANETITAVADVNGDGALDLVTQNVTLGTSDLWLMQKPQTDGKINTISRSVITPRFPSGQAAGWQIAGVIDMDAGNSLTSATFEPSGIFSRSQTIGGVNDPADLYLFGLGTAGILSASLSGLSADADVRLIQDGNANGQIDAGEILAWQWERGAADELIEVFLQPGGYFLEVRSYDNQLTNYQLSTGFTATAQAEPKLDIQINFAPTSEPLDIATTTAIESAAVFWERTLMGGGSLVPGGVLPIEITAEDLNLRDGSPDTVTLAFAGPNIVSDGQTLFIQSGNATINRRRLGTIDADSLRNLFIHEFSHVLGFGTIWEPLNFRLGDGTIRQIGIRGDATSLIDPALSLYRADSYAGWAYGELLRDAGFTTETIPTAVPIEAEFFAHWAESVFQTEALTPIASTGLQPISNLTLAAFRDLGWNVNFGAAEAYQLPDPEDQPPVNIDFSNLDWQNAPSRLDGSAQVLPQAKPHQHPRGCGCSHHLMTDRHKLAAIATHTLV</sequence>
<evidence type="ECO:0000256" key="1">
    <source>
        <dbReference type="ARBA" id="ARBA00022729"/>
    </source>
</evidence>